<dbReference type="Gene3D" id="3.40.50.2300">
    <property type="match status" value="1"/>
</dbReference>
<name>A0A4S4A2S2_9FLAO</name>
<dbReference type="InterPro" id="IPR028082">
    <property type="entry name" value="Peripla_BP_I"/>
</dbReference>
<feature type="domain" description="LysM" evidence="2">
    <location>
        <begin position="26"/>
        <end position="69"/>
    </location>
</feature>
<dbReference type="PANTHER" id="PTHR33734">
    <property type="entry name" value="LYSM DOMAIN-CONTAINING GPI-ANCHORED PROTEIN 2"/>
    <property type="match status" value="1"/>
</dbReference>
<protein>
    <submittedName>
        <fullName evidence="3">LysM peptidoglycan-binding domain-containing protein</fullName>
    </submittedName>
</protein>
<feature type="signal peptide" evidence="1">
    <location>
        <begin position="1"/>
        <end position="20"/>
    </location>
</feature>
<feature type="domain" description="LysM" evidence="2">
    <location>
        <begin position="178"/>
        <end position="221"/>
    </location>
</feature>
<dbReference type="EMBL" id="SSNZ01000001">
    <property type="protein sequence ID" value="THF52702.1"/>
    <property type="molecule type" value="Genomic_DNA"/>
</dbReference>
<gene>
    <name evidence="3" type="ORF">E6C50_00375</name>
</gene>
<dbReference type="Proteomes" id="UP000307507">
    <property type="component" value="Unassembled WGS sequence"/>
</dbReference>
<reference evidence="3 4" key="1">
    <citation type="submission" date="2019-04" db="EMBL/GenBank/DDBJ databases">
        <title>Flavobacterium sp. nov. isolated from construction timber.</title>
        <authorList>
            <person name="Lin S.-Y."/>
            <person name="Chang C.-T."/>
            <person name="Young C.-C."/>
        </authorList>
    </citation>
    <scope>NUCLEOTIDE SEQUENCE [LARGE SCALE GENOMIC DNA]</scope>
    <source>
        <strain evidence="3 4">CC-CTC003</strain>
    </source>
</reference>
<sequence>MKHFVTVVISGLFLSNVAFAQTKNYIEHKVEKGETVVQIAKKYSVTPYDIYRMNPDSQNGLKENTKILVPTGVGKMLAAKADDKKAPFKEVVKDKVKEAVATKTITHTVEPKEGVYGIAKKYGTTIEAIYKSNPSVEKEGLKIGQVLTINVPKTDKEPVKNTVQEVKQSLVSTNGKTLYHIVEAKETKFGIAKKYGLSVSELEDLNPAIKENLEIGYNLRLSKNVPAVQKTIEKEIEKVAVNNKYMTYEVKPKETMYRLTKSSGLSEEQLIALNPELKDGVKAGMQLKMPNTSKFDDVKANKVSVDIVKTLKKDNEKELVLFMPFNLDRIASDSVRTTQERLRSDKFLNMTLDFYAGALIAIDSARALGLPVKVRIFDSKETKNNSAVAAVIDKNNFSNTDAVIGPFFQSNVENTASLLSQYNTPVISPLSNEKGKPYSNLFQSMPNSDDVKRKMFDYMQSKNGNIIAIVDPKKGSSRQFLKENYPSVRLAELNEKGAVTLENIKSLMEADKVNFVILETESKTLVLNSLNILVSALSQFQVQLVTLEKNETLDFDEIPLSRLTKLRLLYPSVTKDNETPEALVFANTFKKKNNIFPNRFATRGFDVTFDVIVRMFQENGFKESVNENASEQVENKFDYTSLGGGYYNTGVYIMNYNDDLTVKEAK</sequence>
<dbReference type="SMART" id="SM00257">
    <property type="entry name" value="LysM"/>
    <property type="match status" value="4"/>
</dbReference>
<dbReference type="RefSeq" id="WP_136401227.1">
    <property type="nucleotide sequence ID" value="NZ_SSNZ01000001.1"/>
</dbReference>
<feature type="domain" description="LysM" evidence="2">
    <location>
        <begin position="246"/>
        <end position="289"/>
    </location>
</feature>
<keyword evidence="4" id="KW-1185">Reference proteome</keyword>
<keyword evidence="1" id="KW-0732">Signal</keyword>
<evidence type="ECO:0000313" key="3">
    <source>
        <dbReference type="EMBL" id="THF52702.1"/>
    </source>
</evidence>
<dbReference type="Pfam" id="PF01476">
    <property type="entry name" value="LysM"/>
    <property type="match status" value="4"/>
</dbReference>
<organism evidence="3 4">
    <name type="scientific">Flavobacterium supellecticarium</name>
    <dbReference type="NCBI Taxonomy" id="2565924"/>
    <lineage>
        <taxon>Bacteria</taxon>
        <taxon>Pseudomonadati</taxon>
        <taxon>Bacteroidota</taxon>
        <taxon>Flavobacteriia</taxon>
        <taxon>Flavobacteriales</taxon>
        <taxon>Flavobacteriaceae</taxon>
        <taxon>Flavobacterium</taxon>
    </lineage>
</organism>
<feature type="chain" id="PRO_5020493240" evidence="1">
    <location>
        <begin position="21"/>
        <end position="666"/>
    </location>
</feature>
<dbReference type="AlphaFoldDB" id="A0A4S4A2S2"/>
<dbReference type="SUPFAM" id="SSF54106">
    <property type="entry name" value="LysM domain"/>
    <property type="match status" value="4"/>
</dbReference>
<dbReference type="OrthoDB" id="2149800at2"/>
<dbReference type="PROSITE" id="PS51782">
    <property type="entry name" value="LYSM"/>
    <property type="match status" value="4"/>
</dbReference>
<feature type="domain" description="LysM" evidence="2">
    <location>
        <begin position="105"/>
        <end position="149"/>
    </location>
</feature>
<dbReference type="Gene3D" id="3.10.350.10">
    <property type="entry name" value="LysM domain"/>
    <property type="match status" value="4"/>
</dbReference>
<dbReference type="PANTHER" id="PTHR33734:SF22">
    <property type="entry name" value="MEMBRANE-BOUND LYTIC MUREIN TRANSGLYCOSYLASE D"/>
    <property type="match status" value="1"/>
</dbReference>
<proteinExistence type="predicted"/>
<comment type="caution">
    <text evidence="3">The sequence shown here is derived from an EMBL/GenBank/DDBJ whole genome shotgun (WGS) entry which is preliminary data.</text>
</comment>
<evidence type="ECO:0000313" key="4">
    <source>
        <dbReference type="Proteomes" id="UP000307507"/>
    </source>
</evidence>
<evidence type="ECO:0000259" key="2">
    <source>
        <dbReference type="PROSITE" id="PS51782"/>
    </source>
</evidence>
<accession>A0A4S4A2S2</accession>
<dbReference type="InterPro" id="IPR036779">
    <property type="entry name" value="LysM_dom_sf"/>
</dbReference>
<dbReference type="CDD" id="cd00118">
    <property type="entry name" value="LysM"/>
    <property type="match status" value="4"/>
</dbReference>
<dbReference type="SUPFAM" id="SSF53822">
    <property type="entry name" value="Periplasmic binding protein-like I"/>
    <property type="match status" value="1"/>
</dbReference>
<dbReference type="InterPro" id="IPR018392">
    <property type="entry name" value="LysM"/>
</dbReference>
<evidence type="ECO:0000256" key="1">
    <source>
        <dbReference type="SAM" id="SignalP"/>
    </source>
</evidence>